<feature type="domain" description="N-acetyltransferase" evidence="4">
    <location>
        <begin position="18"/>
        <end position="177"/>
    </location>
</feature>
<dbReference type="PROSITE" id="PS51186">
    <property type="entry name" value="GNAT"/>
    <property type="match status" value="1"/>
</dbReference>
<dbReference type="GO" id="GO:0008999">
    <property type="term" value="F:protein-N-terminal-alanine acetyltransferase activity"/>
    <property type="evidence" value="ECO:0007669"/>
    <property type="project" value="TreeGrafter"/>
</dbReference>
<dbReference type="Gene3D" id="3.40.630.30">
    <property type="match status" value="1"/>
</dbReference>
<protein>
    <submittedName>
        <fullName evidence="5">GNAT family N-acetyltransferase</fullName>
    </submittedName>
</protein>
<dbReference type="InterPro" id="IPR016181">
    <property type="entry name" value="Acyl_CoA_acyltransferase"/>
</dbReference>
<dbReference type="PANTHER" id="PTHR43792:SF8">
    <property type="entry name" value="[RIBOSOMAL PROTEIN US5]-ALANINE N-ACETYLTRANSFERASE"/>
    <property type="match status" value="1"/>
</dbReference>
<dbReference type="SUPFAM" id="SSF55729">
    <property type="entry name" value="Acyl-CoA N-acyltransferases (Nat)"/>
    <property type="match status" value="1"/>
</dbReference>
<evidence type="ECO:0000259" key="4">
    <source>
        <dbReference type="PROSITE" id="PS51186"/>
    </source>
</evidence>
<keyword evidence="2" id="KW-0012">Acyltransferase</keyword>
<sequence>MDFWTQLARYSFYETERLTLRPPSFSDAKAFYDIASDKDNLHFVFPRVISQEESDYLLTHSFLKKPLGVWAISDKSSHTLLGFIKLEKIDTQKKEAELAYFLNNHYRCQGMMTEVVKNIVFLAFKELGLKSLIILTHLENHASQKVAEKAGFTFIEQFKGSDRYTRKMRYYKKYQLSKGDYHE</sequence>
<dbReference type="Proteomes" id="UP000483839">
    <property type="component" value="Unassembled WGS sequence"/>
</dbReference>
<evidence type="ECO:0000256" key="1">
    <source>
        <dbReference type="ARBA" id="ARBA00022679"/>
    </source>
</evidence>
<dbReference type="Pfam" id="PF13302">
    <property type="entry name" value="Acetyltransf_3"/>
    <property type="match status" value="1"/>
</dbReference>
<comment type="caution">
    <text evidence="5">The sequence shown here is derived from an EMBL/GenBank/DDBJ whole genome shotgun (WGS) entry which is preliminary data.</text>
</comment>
<name>A0A6L6GB58_STRUB</name>
<accession>A0A6L6GB58</accession>
<dbReference type="InterPro" id="IPR000182">
    <property type="entry name" value="GNAT_dom"/>
</dbReference>
<dbReference type="EMBL" id="WLXI01000062">
    <property type="protein sequence ID" value="MTD02437.1"/>
    <property type="molecule type" value="Genomic_DNA"/>
</dbReference>
<keyword evidence="1 5" id="KW-0808">Transferase</keyword>
<comment type="similarity">
    <text evidence="3">Belongs to the acetyltransferase family. RimJ subfamily.</text>
</comment>
<dbReference type="PANTHER" id="PTHR43792">
    <property type="entry name" value="GNAT FAMILY, PUTATIVE (AFU_ORTHOLOGUE AFUA_3G00765)-RELATED-RELATED"/>
    <property type="match status" value="1"/>
</dbReference>
<evidence type="ECO:0000256" key="2">
    <source>
        <dbReference type="ARBA" id="ARBA00023315"/>
    </source>
</evidence>
<dbReference type="AlphaFoldDB" id="A0A6L6GB58"/>
<dbReference type="RefSeq" id="WP_046388726.1">
    <property type="nucleotide sequence ID" value="NZ_BAABQA010000003.1"/>
</dbReference>
<organism evidence="5 6">
    <name type="scientific">Streptococcus uberis</name>
    <dbReference type="NCBI Taxonomy" id="1349"/>
    <lineage>
        <taxon>Bacteria</taxon>
        <taxon>Bacillati</taxon>
        <taxon>Bacillota</taxon>
        <taxon>Bacilli</taxon>
        <taxon>Lactobacillales</taxon>
        <taxon>Streptococcaceae</taxon>
        <taxon>Streptococcus</taxon>
    </lineage>
</organism>
<gene>
    <name evidence="5" type="ORF">GKS16_09175</name>
</gene>
<dbReference type="GO" id="GO:0005737">
    <property type="term" value="C:cytoplasm"/>
    <property type="evidence" value="ECO:0007669"/>
    <property type="project" value="TreeGrafter"/>
</dbReference>
<reference evidence="5 6" key="1">
    <citation type="submission" date="2019-11" db="EMBL/GenBank/DDBJ databases">
        <title>Streptococcus uberis isolated from clinical mastitis cases on a southeastern Queensland dairy.</title>
        <authorList>
            <person name="Workentine M.L."/>
            <person name="Price R."/>
            <person name="Olchowy T."/>
        </authorList>
    </citation>
    <scope>NUCLEOTIDE SEQUENCE [LARGE SCALE GENOMIC DNA]</scope>
    <source>
        <strain evidence="5 6">OLC4459-A17</strain>
    </source>
</reference>
<proteinExistence type="inferred from homology"/>
<evidence type="ECO:0000313" key="5">
    <source>
        <dbReference type="EMBL" id="MTD02437.1"/>
    </source>
</evidence>
<evidence type="ECO:0000256" key="3">
    <source>
        <dbReference type="ARBA" id="ARBA00038502"/>
    </source>
</evidence>
<dbReference type="InterPro" id="IPR051531">
    <property type="entry name" value="N-acetyltransferase"/>
</dbReference>
<evidence type="ECO:0000313" key="6">
    <source>
        <dbReference type="Proteomes" id="UP000483839"/>
    </source>
</evidence>